<dbReference type="AlphaFoldDB" id="A0AAD6ZQH6"/>
<dbReference type="SUPFAM" id="SSF56281">
    <property type="entry name" value="Metallo-hydrolase/oxidoreductase"/>
    <property type="match status" value="1"/>
</dbReference>
<keyword evidence="3" id="KW-0378">Hydrolase</keyword>
<evidence type="ECO:0000256" key="4">
    <source>
        <dbReference type="ARBA" id="ARBA00022833"/>
    </source>
</evidence>
<dbReference type="InterPro" id="IPR036866">
    <property type="entry name" value="RibonucZ/Hydroxyglut_hydro"/>
</dbReference>
<comment type="similarity">
    <text evidence="1">Belongs to the metallo-beta-lactamase superfamily.</text>
</comment>
<comment type="caution">
    <text evidence="6">The sequence shown here is derived from an EMBL/GenBank/DDBJ whole genome shotgun (WGS) entry which is preliminary data.</text>
</comment>
<dbReference type="PANTHER" id="PTHR42978:SF5">
    <property type="entry name" value="METALLO-BETA-LACTAMASE DOMAIN-CONTAINING PROTEIN"/>
    <property type="match status" value="1"/>
</dbReference>
<dbReference type="EMBL" id="JARIHO010000033">
    <property type="protein sequence ID" value="KAJ7334206.1"/>
    <property type="molecule type" value="Genomic_DNA"/>
</dbReference>
<accession>A0AAD6ZQH6</accession>
<dbReference type="PANTHER" id="PTHR42978">
    <property type="entry name" value="QUORUM-QUENCHING LACTONASE YTNP-RELATED-RELATED"/>
    <property type="match status" value="1"/>
</dbReference>
<keyword evidence="2" id="KW-0479">Metal-binding</keyword>
<dbReference type="InterPro" id="IPR001279">
    <property type="entry name" value="Metallo-B-lactamas"/>
</dbReference>
<reference evidence="6" key="1">
    <citation type="submission" date="2023-03" db="EMBL/GenBank/DDBJ databases">
        <title>Massive genome expansion in bonnet fungi (Mycena s.s.) driven by repeated elements and novel gene families across ecological guilds.</title>
        <authorList>
            <consortium name="Lawrence Berkeley National Laboratory"/>
            <person name="Harder C.B."/>
            <person name="Miyauchi S."/>
            <person name="Viragh M."/>
            <person name="Kuo A."/>
            <person name="Thoen E."/>
            <person name="Andreopoulos B."/>
            <person name="Lu D."/>
            <person name="Skrede I."/>
            <person name="Drula E."/>
            <person name="Henrissat B."/>
            <person name="Morin E."/>
            <person name="Kohler A."/>
            <person name="Barry K."/>
            <person name="LaButti K."/>
            <person name="Morin E."/>
            <person name="Salamov A."/>
            <person name="Lipzen A."/>
            <person name="Mereny Z."/>
            <person name="Hegedus B."/>
            <person name="Baldrian P."/>
            <person name="Stursova M."/>
            <person name="Weitz H."/>
            <person name="Taylor A."/>
            <person name="Grigoriev I.V."/>
            <person name="Nagy L.G."/>
            <person name="Martin F."/>
            <person name="Kauserud H."/>
        </authorList>
    </citation>
    <scope>NUCLEOTIDE SEQUENCE</scope>
    <source>
        <strain evidence="6">CBHHK002</strain>
    </source>
</reference>
<keyword evidence="4" id="KW-0862">Zinc</keyword>
<name>A0AAD6ZQH6_9AGAR</name>
<gene>
    <name evidence="6" type="ORF">DFH08DRAFT_1020383</name>
</gene>
<evidence type="ECO:0000313" key="7">
    <source>
        <dbReference type="Proteomes" id="UP001218218"/>
    </source>
</evidence>
<proteinExistence type="inferred from homology"/>
<dbReference type="InterPro" id="IPR051013">
    <property type="entry name" value="MBL_superfamily_lactonases"/>
</dbReference>
<dbReference type="Proteomes" id="UP001218218">
    <property type="component" value="Unassembled WGS sequence"/>
</dbReference>
<evidence type="ECO:0000259" key="5">
    <source>
        <dbReference type="Pfam" id="PF00753"/>
    </source>
</evidence>
<feature type="domain" description="Metallo-beta-lactamase" evidence="5">
    <location>
        <begin position="97"/>
        <end position="256"/>
    </location>
</feature>
<dbReference type="Gene3D" id="3.60.15.10">
    <property type="entry name" value="Ribonuclease Z/Hydroxyacylglutathione hydrolase-like"/>
    <property type="match status" value="1"/>
</dbReference>
<protein>
    <recommendedName>
        <fullName evidence="5">Metallo-beta-lactamase domain-containing protein</fullName>
    </recommendedName>
</protein>
<dbReference type="Pfam" id="PF00753">
    <property type="entry name" value="Lactamase_B"/>
    <property type="match status" value="1"/>
</dbReference>
<keyword evidence="7" id="KW-1185">Reference proteome</keyword>
<evidence type="ECO:0000313" key="6">
    <source>
        <dbReference type="EMBL" id="KAJ7334206.1"/>
    </source>
</evidence>
<evidence type="ECO:0000256" key="1">
    <source>
        <dbReference type="ARBA" id="ARBA00007749"/>
    </source>
</evidence>
<dbReference type="GO" id="GO:0046872">
    <property type="term" value="F:metal ion binding"/>
    <property type="evidence" value="ECO:0007669"/>
    <property type="project" value="UniProtKB-KW"/>
</dbReference>
<evidence type="ECO:0000256" key="2">
    <source>
        <dbReference type="ARBA" id="ARBA00022723"/>
    </source>
</evidence>
<dbReference type="CDD" id="cd07730">
    <property type="entry name" value="metallo-hydrolase-like_MBL-fold"/>
    <property type="match status" value="1"/>
</dbReference>
<evidence type="ECO:0000256" key="3">
    <source>
        <dbReference type="ARBA" id="ARBA00022801"/>
    </source>
</evidence>
<sequence length="359" mass="39626">MLITPLLLRRMCLALPFYAGKTRGIFQDFGIPPSNAIVDVRAFNVVDLTSHKSSHKRPRLLFDLGVRKDPLNYPPAISAFFAAGIYSVPNDFKDVPELLKQGGIPLASISAVIWSHSHFDRIGDMSRFLNSTVLVVGPGTNNELYPEFPDGVLQASDFDGHTVHELNFDETNLTFSGLQAIDYFEDGSLYLLNTPGHLPGHLTLLARVTPSSFILLGGDSFHHPGQLRPRPHLQTHFPCPAHLLHATRSSISTDYFSSWGTHARAFDLQSRAEPLLTLSDLPNASVYADPARAKVSLDKIATLDADPDFLVLIAHDQSVAGGIPYFPASLNGWKESKWKEGLVWRFVEEDSPAFVFNAV</sequence>
<dbReference type="GO" id="GO:0016787">
    <property type="term" value="F:hydrolase activity"/>
    <property type="evidence" value="ECO:0007669"/>
    <property type="project" value="UniProtKB-KW"/>
</dbReference>
<organism evidence="6 7">
    <name type="scientific">Mycena albidolilacea</name>
    <dbReference type="NCBI Taxonomy" id="1033008"/>
    <lineage>
        <taxon>Eukaryota</taxon>
        <taxon>Fungi</taxon>
        <taxon>Dikarya</taxon>
        <taxon>Basidiomycota</taxon>
        <taxon>Agaricomycotina</taxon>
        <taxon>Agaricomycetes</taxon>
        <taxon>Agaricomycetidae</taxon>
        <taxon>Agaricales</taxon>
        <taxon>Marasmiineae</taxon>
        <taxon>Mycenaceae</taxon>
        <taxon>Mycena</taxon>
    </lineage>
</organism>